<dbReference type="PANTHER" id="PTHR43581">
    <property type="entry name" value="ATP/GTP PHOSPHATASE"/>
    <property type="match status" value="1"/>
</dbReference>
<dbReference type="InterPro" id="IPR051396">
    <property type="entry name" value="Bact_Antivir_Def_Nuclease"/>
</dbReference>
<sequence length="564" mass="65080">MIIKSIEIEKFRAFENVSFYLGRRITAIAGRNATQKTTVLGMIGQPFTISKGHPMYGCKTIDGYNFRSQFKEKFKISPEHDMIGQHKWKLNLHRGAYENSYYSVESIARRQRNQEPTLRFWNAESRASGAGYIQLPVYFLSLSRLFPIGETGKTQAVASMLTSEELKYCIINYRTILSIHDIGGDVSVGIEKGTAARTFAGVSDENHDIFTNSAGEGNIMRIILAVLSFKRLQEEYSREYKGGILLIDELDATLYGFSQRKLIDYLWNAAKDYKIQIVFTTHSPIILKCVNKYQRREYQEKGIDLPPFAYNSSIVYLEPQYGVDGKRTIMPRNIFSNSELNIVMNDINLTAQGVGNRISIYCEDTCASLFLQFVLSRALNINLELYMNFIDINLGWTNYIQLYEKNVPEFKNNIIVLDGDVPSKPEFASKARVISEAGNFLFLPLVIEKEIFILLKEHNKFTQFQEHYSSVTTFNYDICFSDWPLESDQYNTLDYKNWYKQTEGVLGDYTILFRFWCDNNQENIQEFITDFIQKFNVLAERADVDALPPIEVIRESSLVEEEEI</sequence>
<dbReference type="Proteomes" id="UP000434223">
    <property type="component" value="Unassembled WGS sequence"/>
</dbReference>
<evidence type="ECO:0000313" key="3">
    <source>
        <dbReference type="Proteomes" id="UP000434223"/>
    </source>
</evidence>
<proteinExistence type="predicted"/>
<dbReference type="InterPro" id="IPR041685">
    <property type="entry name" value="AAA_GajA/Old/RecF-like"/>
</dbReference>
<feature type="domain" description="Endonuclease GajA/Old nuclease/RecF-like AAA" evidence="1">
    <location>
        <begin position="192"/>
        <end position="286"/>
    </location>
</feature>
<comment type="caution">
    <text evidence="2">The sequence shown here is derived from an EMBL/GenBank/DDBJ whole genome shotgun (WGS) entry which is preliminary data.</text>
</comment>
<evidence type="ECO:0000313" key="2">
    <source>
        <dbReference type="EMBL" id="MUB67023.1"/>
    </source>
</evidence>
<dbReference type="SUPFAM" id="SSF52540">
    <property type="entry name" value="P-loop containing nucleoside triphosphate hydrolases"/>
    <property type="match status" value="1"/>
</dbReference>
<accession>A0AAW9WQA1</accession>
<dbReference type="EMBL" id="WNME01000041">
    <property type="protein sequence ID" value="MUB67023.1"/>
    <property type="molecule type" value="Genomic_DNA"/>
</dbReference>
<protein>
    <submittedName>
        <fullName evidence="2">AAA family ATPase</fullName>
    </submittedName>
</protein>
<dbReference type="PANTHER" id="PTHR43581:SF4">
    <property type="entry name" value="ATP_GTP PHOSPHATASE"/>
    <property type="match status" value="1"/>
</dbReference>
<dbReference type="Pfam" id="PF13175">
    <property type="entry name" value="AAA_15"/>
    <property type="match status" value="1"/>
</dbReference>
<dbReference type="AlphaFoldDB" id="A0AAW9WQA1"/>
<dbReference type="RefSeq" id="WP_055651080.1">
    <property type="nucleotide sequence ID" value="NZ_CZAZ01000020.1"/>
</dbReference>
<gene>
    <name evidence="2" type="ORF">GNE07_28815</name>
</gene>
<evidence type="ECO:0000259" key="1">
    <source>
        <dbReference type="Pfam" id="PF13175"/>
    </source>
</evidence>
<dbReference type="InterPro" id="IPR027417">
    <property type="entry name" value="P-loop_NTPase"/>
</dbReference>
<organism evidence="2 3">
    <name type="scientific">Hungatella hathewayi</name>
    <dbReference type="NCBI Taxonomy" id="154046"/>
    <lineage>
        <taxon>Bacteria</taxon>
        <taxon>Bacillati</taxon>
        <taxon>Bacillota</taxon>
        <taxon>Clostridia</taxon>
        <taxon>Lachnospirales</taxon>
        <taxon>Lachnospiraceae</taxon>
        <taxon>Hungatella</taxon>
    </lineage>
</organism>
<dbReference type="Gene3D" id="3.40.50.300">
    <property type="entry name" value="P-loop containing nucleotide triphosphate hydrolases"/>
    <property type="match status" value="2"/>
</dbReference>
<reference evidence="2 3" key="1">
    <citation type="submission" date="2019-09" db="EMBL/GenBank/DDBJ databases">
        <title>Draft genome sequencing of Hungatella hathewayi 123Y-2.</title>
        <authorList>
            <person name="Lv Q."/>
            <person name="Li S."/>
        </authorList>
    </citation>
    <scope>NUCLEOTIDE SEQUENCE [LARGE SCALE GENOMIC DNA]</scope>
    <source>
        <strain evidence="2 3">123Y-2</strain>
    </source>
</reference>
<name>A0AAW9WQA1_9FIRM</name>